<dbReference type="GO" id="GO:0008168">
    <property type="term" value="F:methyltransferase activity"/>
    <property type="evidence" value="ECO:0007669"/>
    <property type="project" value="UniProtKB-KW"/>
</dbReference>
<dbReference type="GO" id="GO:0006935">
    <property type="term" value="P:chemotaxis"/>
    <property type="evidence" value="ECO:0007669"/>
    <property type="project" value="UniProtKB-UniRule"/>
</dbReference>
<keyword evidence="1 5" id="KW-0963">Cytoplasm</keyword>
<dbReference type="PIRSF" id="PIRSF000876">
    <property type="entry name" value="RR_chemtxs_CheB"/>
    <property type="match status" value="1"/>
</dbReference>
<dbReference type="Pfam" id="PF00072">
    <property type="entry name" value="Response_reg"/>
    <property type="match status" value="1"/>
</dbReference>
<comment type="similarity">
    <text evidence="5">Belongs to the CheB family.</text>
</comment>
<evidence type="ECO:0000259" key="8">
    <source>
        <dbReference type="PROSITE" id="PS50110"/>
    </source>
</evidence>
<dbReference type="InterPro" id="IPR001789">
    <property type="entry name" value="Sig_transdc_resp-reg_receiver"/>
</dbReference>
<dbReference type="GO" id="GO:0032259">
    <property type="term" value="P:methylation"/>
    <property type="evidence" value="ECO:0007669"/>
    <property type="project" value="UniProtKB-KW"/>
</dbReference>
<dbReference type="EMBL" id="JANIBC010000002">
    <property type="protein sequence ID" value="MCQ8184570.1"/>
    <property type="molecule type" value="Genomic_DNA"/>
</dbReference>
<evidence type="ECO:0000256" key="1">
    <source>
        <dbReference type="ARBA" id="ARBA00022490"/>
    </source>
</evidence>
<evidence type="ECO:0000256" key="6">
    <source>
        <dbReference type="PROSITE-ProRule" id="PRU00050"/>
    </source>
</evidence>
<dbReference type="RefSeq" id="WP_256618418.1">
    <property type="nucleotide sequence ID" value="NZ_JANIBC010000002.1"/>
</dbReference>
<feature type="domain" description="CheB-type methylesterase" evidence="9">
    <location>
        <begin position="150"/>
        <end position="335"/>
    </location>
</feature>
<dbReference type="PANTHER" id="PTHR42872">
    <property type="entry name" value="PROTEIN-GLUTAMATE METHYLESTERASE/PROTEIN-GLUTAMINE GLUTAMINASE"/>
    <property type="match status" value="1"/>
</dbReference>
<feature type="domain" description="Response regulatory" evidence="8">
    <location>
        <begin position="11"/>
        <end position="128"/>
    </location>
</feature>
<dbReference type="CDD" id="cd16432">
    <property type="entry name" value="CheB_Rec"/>
    <property type="match status" value="1"/>
</dbReference>
<name>A0A9X2L7L7_9PROT</name>
<dbReference type="SMART" id="SM00448">
    <property type="entry name" value="REC"/>
    <property type="match status" value="1"/>
</dbReference>
<dbReference type="CDD" id="cd17541">
    <property type="entry name" value="REC_CheB-like"/>
    <property type="match status" value="1"/>
</dbReference>
<dbReference type="GO" id="GO:0005737">
    <property type="term" value="C:cytoplasm"/>
    <property type="evidence" value="ECO:0007669"/>
    <property type="project" value="UniProtKB-SubCell"/>
</dbReference>
<dbReference type="Gene3D" id="3.40.50.180">
    <property type="entry name" value="Methylesterase CheB, C-terminal domain"/>
    <property type="match status" value="1"/>
</dbReference>
<comment type="caution">
    <text evidence="10">The sequence shown here is derived from an EMBL/GenBank/DDBJ whole genome shotgun (WGS) entry which is preliminary data.</text>
</comment>
<dbReference type="InterPro" id="IPR035909">
    <property type="entry name" value="CheB_C"/>
</dbReference>
<dbReference type="EC" id="3.1.1.61" evidence="5"/>
<dbReference type="Gene3D" id="3.40.50.2300">
    <property type="match status" value="1"/>
</dbReference>
<comment type="catalytic activity">
    <reaction evidence="5">
        <text>L-glutaminyl-[protein] + H2O = L-glutamyl-[protein] + NH4(+)</text>
        <dbReference type="Rhea" id="RHEA:16441"/>
        <dbReference type="Rhea" id="RHEA-COMP:10207"/>
        <dbReference type="Rhea" id="RHEA-COMP:10208"/>
        <dbReference type="ChEBI" id="CHEBI:15377"/>
        <dbReference type="ChEBI" id="CHEBI:28938"/>
        <dbReference type="ChEBI" id="CHEBI:29973"/>
        <dbReference type="ChEBI" id="CHEBI:30011"/>
        <dbReference type="EC" id="3.5.1.44"/>
    </reaction>
</comment>
<dbReference type="GO" id="GO:0008984">
    <property type="term" value="F:protein-glutamate methylesterase activity"/>
    <property type="evidence" value="ECO:0007669"/>
    <property type="project" value="UniProtKB-UniRule"/>
</dbReference>
<dbReference type="Pfam" id="PF01339">
    <property type="entry name" value="CheB_methylest"/>
    <property type="match status" value="1"/>
</dbReference>
<gene>
    <name evidence="5 10" type="primary">cheB</name>
    <name evidence="10" type="ORF">NOG11_04135</name>
</gene>
<evidence type="ECO:0000313" key="11">
    <source>
        <dbReference type="Proteomes" id="UP001142610"/>
    </source>
</evidence>
<comment type="domain">
    <text evidence="5">Contains a C-terminal catalytic domain, and an N-terminal region which modulates catalytic activity.</text>
</comment>
<dbReference type="SUPFAM" id="SSF52172">
    <property type="entry name" value="CheY-like"/>
    <property type="match status" value="1"/>
</dbReference>
<feature type="active site" evidence="5 6">
    <location>
        <position position="188"/>
    </location>
</feature>
<accession>A0A9X2L7L7</accession>
<dbReference type="InterPro" id="IPR011006">
    <property type="entry name" value="CheY-like_superfamily"/>
</dbReference>
<dbReference type="GO" id="GO:0000156">
    <property type="term" value="F:phosphorelay response regulator activity"/>
    <property type="evidence" value="ECO:0007669"/>
    <property type="project" value="InterPro"/>
</dbReference>
<evidence type="ECO:0000256" key="4">
    <source>
        <dbReference type="ARBA" id="ARBA00048267"/>
    </source>
</evidence>
<dbReference type="AlphaFoldDB" id="A0A9X2L7L7"/>
<dbReference type="PANTHER" id="PTHR42872:SF6">
    <property type="entry name" value="PROTEIN-GLUTAMATE METHYLESTERASE_PROTEIN-GLUTAMINE GLUTAMINASE"/>
    <property type="match status" value="1"/>
</dbReference>
<dbReference type="HAMAP" id="MF_00099">
    <property type="entry name" value="CheB_chemtxs"/>
    <property type="match status" value="1"/>
</dbReference>
<keyword evidence="5 7" id="KW-0597">Phosphoprotein</keyword>
<feature type="active site" evidence="5 6">
    <location>
        <position position="283"/>
    </location>
</feature>
<comment type="catalytic activity">
    <reaction evidence="4 5">
        <text>[protein]-L-glutamate 5-O-methyl ester + H2O = L-glutamyl-[protein] + methanol + H(+)</text>
        <dbReference type="Rhea" id="RHEA:23236"/>
        <dbReference type="Rhea" id="RHEA-COMP:10208"/>
        <dbReference type="Rhea" id="RHEA-COMP:10311"/>
        <dbReference type="ChEBI" id="CHEBI:15377"/>
        <dbReference type="ChEBI" id="CHEBI:15378"/>
        <dbReference type="ChEBI" id="CHEBI:17790"/>
        <dbReference type="ChEBI" id="CHEBI:29973"/>
        <dbReference type="ChEBI" id="CHEBI:82795"/>
        <dbReference type="EC" id="3.1.1.61"/>
    </reaction>
</comment>
<keyword evidence="10" id="KW-0808">Transferase</keyword>
<reference evidence="10" key="1">
    <citation type="submission" date="2022-07" db="EMBL/GenBank/DDBJ databases">
        <title>Parvularcula maris sp. nov., an algicidal bacterium isolated from seawater.</title>
        <authorList>
            <person name="Li F."/>
        </authorList>
    </citation>
    <scope>NUCLEOTIDE SEQUENCE</scope>
    <source>
        <strain evidence="10">BGMRC 0090</strain>
    </source>
</reference>
<dbReference type="SUPFAM" id="SSF52738">
    <property type="entry name" value="Methylesterase CheB, C-terminal domain"/>
    <property type="match status" value="1"/>
</dbReference>
<dbReference type="PROSITE" id="PS50122">
    <property type="entry name" value="CHEB"/>
    <property type="match status" value="1"/>
</dbReference>
<dbReference type="NCBIfam" id="NF001965">
    <property type="entry name" value="PRK00742.1"/>
    <property type="match status" value="1"/>
</dbReference>
<evidence type="ECO:0000256" key="5">
    <source>
        <dbReference type="HAMAP-Rule" id="MF_00099"/>
    </source>
</evidence>
<comment type="subcellular location">
    <subcellularLocation>
        <location evidence="5">Cytoplasm</location>
    </subcellularLocation>
</comment>
<feature type="active site" evidence="5 6">
    <location>
        <position position="162"/>
    </location>
</feature>
<keyword evidence="11" id="KW-1185">Reference proteome</keyword>
<evidence type="ECO:0000259" key="9">
    <source>
        <dbReference type="PROSITE" id="PS50122"/>
    </source>
</evidence>
<keyword evidence="10" id="KW-0489">Methyltransferase</keyword>
<keyword evidence="2 5" id="KW-0145">Chemotaxis</keyword>
<dbReference type="PROSITE" id="PS50110">
    <property type="entry name" value="RESPONSE_REGULATORY"/>
    <property type="match status" value="1"/>
</dbReference>
<evidence type="ECO:0000256" key="3">
    <source>
        <dbReference type="ARBA" id="ARBA00022801"/>
    </source>
</evidence>
<evidence type="ECO:0000313" key="10">
    <source>
        <dbReference type="EMBL" id="MCQ8184570.1"/>
    </source>
</evidence>
<dbReference type="InterPro" id="IPR000673">
    <property type="entry name" value="Sig_transdc_resp-reg_Me-estase"/>
</dbReference>
<protein>
    <recommendedName>
        <fullName evidence="5">Protein-glutamate methylesterase/protein-glutamine glutaminase</fullName>
        <ecNumber evidence="5">3.1.1.61</ecNumber>
        <ecNumber evidence="5">3.5.1.44</ecNumber>
    </recommendedName>
</protein>
<comment type="function">
    <text evidence="5">Involved in chemotaxis. Part of a chemotaxis signal transduction system that modulates chemotaxis in response to various stimuli. Catalyzes the demethylation of specific methylglutamate residues introduced into the chemoreceptors (methyl-accepting chemotaxis proteins or MCP) by CheR. Also mediates the irreversible deamidation of specific glutamine residues to glutamic acid.</text>
</comment>
<dbReference type="Proteomes" id="UP001142610">
    <property type="component" value="Unassembled WGS sequence"/>
</dbReference>
<evidence type="ECO:0000256" key="2">
    <source>
        <dbReference type="ARBA" id="ARBA00022500"/>
    </source>
</evidence>
<comment type="PTM">
    <text evidence="5">Phosphorylated by CheA. Phosphorylation of the N-terminal regulatory domain activates the methylesterase activity.</text>
</comment>
<evidence type="ECO:0000256" key="7">
    <source>
        <dbReference type="PROSITE-ProRule" id="PRU00169"/>
    </source>
</evidence>
<dbReference type="InterPro" id="IPR008248">
    <property type="entry name" value="CheB-like"/>
</dbReference>
<dbReference type="GO" id="GO:0050568">
    <property type="term" value="F:protein-glutamine glutaminase activity"/>
    <property type="evidence" value="ECO:0007669"/>
    <property type="project" value="UniProtKB-UniRule"/>
</dbReference>
<sequence>MAGGGVARPVRVLIIDDSATMRALMAHALSKHDDIEVVGYAGDAYGAREAIKTLNPDVATLDIEMPGMDGLTFLEKVMRLRPLPVVVVTSKTENAEAIEQQALGLGAAHCLFKPAGASGLALFEALPQKIKDAAASTDEFGGQSCQQEPLFRPKKRIFLGASTGGVDALVSVLRQFPKNCPPTLVVQHMPEKFVKLFAQRLSSVCSARVLVAYSGAKIEPGRILIAPGDAHLRVSRKSPDIAMVEDRPPVNGFRPSVDVLFHSAADAFGSSAVAALLTGMGRDGAEGLLAIKKSGGSTVAQDEATSVVYGMPRMALELGAVERPIALGKIADAVLDPCRQSRLKNAS</sequence>
<dbReference type="EC" id="3.5.1.44" evidence="5"/>
<proteinExistence type="inferred from homology"/>
<keyword evidence="3 5" id="KW-0378">Hydrolase</keyword>
<feature type="modified residue" description="4-aspartylphosphate" evidence="5 7">
    <location>
        <position position="62"/>
    </location>
</feature>
<organism evidence="10 11">
    <name type="scientific">Parvularcula maris</name>
    <dbReference type="NCBI Taxonomy" id="2965077"/>
    <lineage>
        <taxon>Bacteria</taxon>
        <taxon>Pseudomonadati</taxon>
        <taxon>Pseudomonadota</taxon>
        <taxon>Alphaproteobacteria</taxon>
        <taxon>Parvularculales</taxon>
        <taxon>Parvularculaceae</taxon>
        <taxon>Parvularcula</taxon>
    </lineage>
</organism>